<feature type="compositionally biased region" description="Acidic residues" evidence="1">
    <location>
        <begin position="237"/>
        <end position="246"/>
    </location>
</feature>
<evidence type="ECO:0008006" key="5">
    <source>
        <dbReference type="Google" id="ProtNLM"/>
    </source>
</evidence>
<organism evidence="3 4">
    <name type="scientific">Tritrichomonas foetus</name>
    <dbReference type="NCBI Taxonomy" id="1144522"/>
    <lineage>
        <taxon>Eukaryota</taxon>
        <taxon>Metamonada</taxon>
        <taxon>Parabasalia</taxon>
        <taxon>Tritrichomonadida</taxon>
        <taxon>Tritrichomonadidae</taxon>
        <taxon>Tritrichomonas</taxon>
    </lineage>
</organism>
<comment type="caution">
    <text evidence="3">The sequence shown here is derived from an EMBL/GenBank/DDBJ whole genome shotgun (WGS) entry which is preliminary data.</text>
</comment>
<gene>
    <name evidence="3" type="ORF">TRFO_32843</name>
</gene>
<dbReference type="RefSeq" id="XP_068353614.1">
    <property type="nucleotide sequence ID" value="XM_068508720.1"/>
</dbReference>
<evidence type="ECO:0000313" key="4">
    <source>
        <dbReference type="Proteomes" id="UP000179807"/>
    </source>
</evidence>
<feature type="transmembrane region" description="Helical" evidence="2">
    <location>
        <begin position="60"/>
        <end position="86"/>
    </location>
</feature>
<sequence>MSIGTFLAYQLEPLLNSFKAFLILMLLFFFVTGIFNAVWASLINNELWKLLENGKILGSILISISVLGFSSFLVFLIICTMLYLCGEAFRMHLLFLIINIISIIGDIVLLAFSIHYSSKSMEDKYLSSFSNLLNQNDIPDVIISWQSSQKCATISSCILKAENYVHKRIFIGFVFNIVLVACSVISILGLLATILLMSLIKPVDRNVSTSENDDITGNSESSDKQTDLQRQRRESEIEIDQSELQT</sequence>
<evidence type="ECO:0000313" key="3">
    <source>
        <dbReference type="EMBL" id="OHT00478.1"/>
    </source>
</evidence>
<protein>
    <recommendedName>
        <fullName evidence="5">Tetraspanin family protein</fullName>
    </recommendedName>
</protein>
<proteinExistence type="predicted"/>
<dbReference type="AlphaFoldDB" id="A0A1J4JSH8"/>
<accession>A0A1J4JSH8</accession>
<feature type="region of interest" description="Disordered" evidence="1">
    <location>
        <begin position="207"/>
        <end position="246"/>
    </location>
</feature>
<keyword evidence="2" id="KW-0472">Membrane</keyword>
<dbReference type="GeneID" id="94843424"/>
<evidence type="ECO:0000256" key="1">
    <source>
        <dbReference type="SAM" id="MobiDB-lite"/>
    </source>
</evidence>
<feature type="transmembrane region" description="Helical" evidence="2">
    <location>
        <begin position="169"/>
        <end position="196"/>
    </location>
</feature>
<keyword evidence="4" id="KW-1185">Reference proteome</keyword>
<dbReference type="Proteomes" id="UP000179807">
    <property type="component" value="Unassembled WGS sequence"/>
</dbReference>
<feature type="compositionally biased region" description="Basic and acidic residues" evidence="1">
    <location>
        <begin position="221"/>
        <end position="236"/>
    </location>
</feature>
<keyword evidence="2" id="KW-0812">Transmembrane</keyword>
<feature type="compositionally biased region" description="Polar residues" evidence="1">
    <location>
        <begin position="207"/>
        <end position="220"/>
    </location>
</feature>
<evidence type="ECO:0000256" key="2">
    <source>
        <dbReference type="SAM" id="Phobius"/>
    </source>
</evidence>
<feature type="transmembrane region" description="Helical" evidence="2">
    <location>
        <begin position="93"/>
        <end position="116"/>
    </location>
</feature>
<reference evidence="3" key="1">
    <citation type="submission" date="2016-10" db="EMBL/GenBank/DDBJ databases">
        <authorList>
            <person name="Benchimol M."/>
            <person name="Almeida L.G."/>
            <person name="Vasconcelos A.T."/>
            <person name="Perreira-Neves A."/>
            <person name="Rosa I.A."/>
            <person name="Tasca T."/>
            <person name="Bogo M.R."/>
            <person name="de Souza W."/>
        </authorList>
    </citation>
    <scope>NUCLEOTIDE SEQUENCE [LARGE SCALE GENOMIC DNA]</scope>
    <source>
        <strain evidence="3">K</strain>
    </source>
</reference>
<name>A0A1J4JSH8_9EUKA</name>
<dbReference type="VEuPathDB" id="TrichDB:TRFO_32843"/>
<feature type="transmembrane region" description="Helical" evidence="2">
    <location>
        <begin position="20"/>
        <end position="40"/>
    </location>
</feature>
<dbReference type="EMBL" id="MLAK01000953">
    <property type="protein sequence ID" value="OHT00478.1"/>
    <property type="molecule type" value="Genomic_DNA"/>
</dbReference>
<keyword evidence="2" id="KW-1133">Transmembrane helix</keyword>